<evidence type="ECO:0000313" key="3">
    <source>
        <dbReference type="EMBL" id="WDF82125.1"/>
    </source>
</evidence>
<reference evidence="3 4" key="1">
    <citation type="submission" date="2023-02" db="EMBL/GenBank/DDBJ databases">
        <title>Genome sequence of Lacticaseibacillus sp. KACC 23028.</title>
        <authorList>
            <person name="Kim S."/>
            <person name="Heo J."/>
            <person name="Kwon S.-W."/>
        </authorList>
    </citation>
    <scope>NUCLEOTIDE SEQUENCE [LARGE SCALE GENOMIC DNA]</scope>
    <source>
        <strain evidence="3 4">KACC 23028</strain>
    </source>
</reference>
<dbReference type="SUPFAM" id="SSF46955">
    <property type="entry name" value="Putative DNA-binding domain"/>
    <property type="match status" value="1"/>
</dbReference>
<evidence type="ECO:0000313" key="4">
    <source>
        <dbReference type="Proteomes" id="UP001220377"/>
    </source>
</evidence>
<gene>
    <name evidence="3" type="ORF">PQ472_09515</name>
</gene>
<dbReference type="Gene3D" id="1.10.1660.10">
    <property type="match status" value="1"/>
</dbReference>
<protein>
    <submittedName>
        <fullName evidence="3">MerR family transcriptional regulator</fullName>
    </submittedName>
</protein>
<dbReference type="RefSeq" id="WP_274259390.1">
    <property type="nucleotide sequence ID" value="NZ_CP117884.1"/>
</dbReference>
<keyword evidence="4" id="KW-1185">Reference proteome</keyword>
<dbReference type="SMART" id="SM00422">
    <property type="entry name" value="HTH_MERR"/>
    <property type="match status" value="1"/>
</dbReference>
<dbReference type="Proteomes" id="UP001220377">
    <property type="component" value="Chromosome"/>
</dbReference>
<dbReference type="PANTHER" id="PTHR30204:SF82">
    <property type="entry name" value="TRANSCRIPTIONAL REGULATOR, MERR FAMILY"/>
    <property type="match status" value="1"/>
</dbReference>
<organism evidence="3 4">
    <name type="scientific">Lacticaseibacillus pabuli</name>
    <dbReference type="NCBI Taxonomy" id="3025672"/>
    <lineage>
        <taxon>Bacteria</taxon>
        <taxon>Bacillati</taxon>
        <taxon>Bacillota</taxon>
        <taxon>Bacilli</taxon>
        <taxon>Lactobacillales</taxon>
        <taxon>Lactobacillaceae</taxon>
        <taxon>Lacticaseibacillus</taxon>
    </lineage>
</organism>
<dbReference type="InterPro" id="IPR000551">
    <property type="entry name" value="MerR-type_HTH_dom"/>
</dbReference>
<dbReference type="InterPro" id="IPR047057">
    <property type="entry name" value="MerR_fam"/>
</dbReference>
<feature type="domain" description="HTH merR-type" evidence="2">
    <location>
        <begin position="2"/>
        <end position="71"/>
    </location>
</feature>
<dbReference type="PROSITE" id="PS50937">
    <property type="entry name" value="HTH_MERR_2"/>
    <property type="match status" value="1"/>
</dbReference>
<proteinExistence type="predicted"/>
<dbReference type="PANTHER" id="PTHR30204">
    <property type="entry name" value="REDOX-CYCLING DRUG-SENSING TRANSCRIPTIONAL ACTIVATOR SOXR"/>
    <property type="match status" value="1"/>
</dbReference>
<keyword evidence="1" id="KW-0238">DNA-binding</keyword>
<evidence type="ECO:0000259" key="2">
    <source>
        <dbReference type="PROSITE" id="PS50937"/>
    </source>
</evidence>
<dbReference type="Pfam" id="PF13411">
    <property type="entry name" value="MerR_1"/>
    <property type="match status" value="1"/>
</dbReference>
<name>A0ABY7WPJ7_9LACO</name>
<dbReference type="EMBL" id="CP117884">
    <property type="protein sequence ID" value="WDF82125.1"/>
    <property type="molecule type" value="Genomic_DNA"/>
</dbReference>
<sequence>MTYSIKDAAAQVGLSVYTMRFYDKAGLLPFVARGASGYREFTDADINILKTIVCLKNTGMKIDDIRQYVDCIMRGTASIPERKALLRKHRAEVVAQQEKIAANLKEVDYKLGIYESADAAAIVTAELAEARREKVANELADPFEA</sequence>
<evidence type="ECO:0000256" key="1">
    <source>
        <dbReference type="ARBA" id="ARBA00023125"/>
    </source>
</evidence>
<accession>A0ABY7WPJ7</accession>
<dbReference type="InterPro" id="IPR009061">
    <property type="entry name" value="DNA-bd_dom_put_sf"/>
</dbReference>
<dbReference type="CDD" id="cd01109">
    <property type="entry name" value="HTH_YyaN"/>
    <property type="match status" value="1"/>
</dbReference>